<dbReference type="EMBL" id="BTGD01000005">
    <property type="protein sequence ID" value="GMM55384.1"/>
    <property type="molecule type" value="Genomic_DNA"/>
</dbReference>
<dbReference type="AlphaFoldDB" id="A0AAV5RXY2"/>
<comment type="caution">
    <text evidence="1">The sequence shown here is derived from an EMBL/GenBank/DDBJ whole genome shotgun (WGS) entry which is preliminary data.</text>
</comment>
<keyword evidence="2" id="KW-1185">Reference proteome</keyword>
<organism evidence="1 2">
    <name type="scientific">Maudiozyma humilis</name>
    <name type="common">Sour dough yeast</name>
    <name type="synonym">Kazachstania humilis</name>
    <dbReference type="NCBI Taxonomy" id="51915"/>
    <lineage>
        <taxon>Eukaryota</taxon>
        <taxon>Fungi</taxon>
        <taxon>Dikarya</taxon>
        <taxon>Ascomycota</taxon>
        <taxon>Saccharomycotina</taxon>
        <taxon>Saccharomycetes</taxon>
        <taxon>Saccharomycetales</taxon>
        <taxon>Saccharomycetaceae</taxon>
        <taxon>Maudiozyma</taxon>
    </lineage>
</organism>
<accession>A0AAV5RXY2</accession>
<evidence type="ECO:0000313" key="1">
    <source>
        <dbReference type="EMBL" id="GMM55384.1"/>
    </source>
</evidence>
<sequence>MTDHTHIQKELSQTLSMSSVNSLPSDNVSTRAIYEVDASELTLSRPLSRGSITSNISMVGLKEGIEGPNSKRLGMTAYSSMLLNSINTPYQKTRKANPNEAHLMSYSISGSSFGGTNGSGLKGVSADEVINDARSVISNSQTYPDIPNAPPMTLPEKMRLLNVDRSIPTMILESTDSIDNTLLYDSNDQIPQNLENNLRHSVRHHHKLAPFNSGYGEVAGNNGGESLGLPLREGDLHGNHNAIGSEMESIASTLGDDASYLHGFRSVPPIISPVESYDE</sequence>
<name>A0AAV5RXY2_MAUHU</name>
<evidence type="ECO:0000313" key="2">
    <source>
        <dbReference type="Proteomes" id="UP001377567"/>
    </source>
</evidence>
<protein>
    <submittedName>
        <fullName evidence="1">Uncharacterized protein</fullName>
    </submittedName>
</protein>
<gene>
    <name evidence="1" type="ORF">DAKH74_020000</name>
</gene>
<proteinExistence type="predicted"/>
<reference evidence="1 2" key="1">
    <citation type="journal article" date="2023" name="Elife">
        <title>Identification of key yeast species and microbe-microbe interactions impacting larval growth of Drosophila in the wild.</title>
        <authorList>
            <person name="Mure A."/>
            <person name="Sugiura Y."/>
            <person name="Maeda R."/>
            <person name="Honda K."/>
            <person name="Sakurai N."/>
            <person name="Takahashi Y."/>
            <person name="Watada M."/>
            <person name="Katoh T."/>
            <person name="Gotoh A."/>
            <person name="Gotoh Y."/>
            <person name="Taniguchi I."/>
            <person name="Nakamura K."/>
            <person name="Hayashi T."/>
            <person name="Katayama T."/>
            <person name="Uemura T."/>
            <person name="Hattori Y."/>
        </authorList>
    </citation>
    <scope>NUCLEOTIDE SEQUENCE [LARGE SCALE GENOMIC DNA]</scope>
    <source>
        <strain evidence="1 2">KH-74</strain>
    </source>
</reference>
<dbReference type="Proteomes" id="UP001377567">
    <property type="component" value="Unassembled WGS sequence"/>
</dbReference>